<proteinExistence type="predicted"/>
<dbReference type="AlphaFoldDB" id="A0A9D1S452"/>
<gene>
    <name evidence="1" type="ORF">IAC59_03510</name>
</gene>
<dbReference type="Gene3D" id="3.10.28.20">
    <property type="entry name" value="Acetamidase/Formamidase-like domains"/>
    <property type="match status" value="1"/>
</dbReference>
<dbReference type="Gene3D" id="2.40.10.120">
    <property type="match status" value="1"/>
</dbReference>
<sequence length="301" mass="31995">MQYIGDDRFIHEFGPDMAPVATLRPGERATVRTVDCYCNVLRRDGDPWLELRKHVPGPNPATGPIAIEGAQPGDTLAVSILDIRPDAQGAMNVRAGVGGLGDYVEGCETRVFGISDGAVDFGGRKLPIAPMIGVIGVATAQVNGAICTETPHMHGGNMDDRHITAGATVYLPVSQPGAQLALGDVHALMGDGEVAICGLECAAEVDICCELIKGRAEQWPVVRDAAGCYRVNCSADTLDEAARLARGALLEFLERRLDGMTRNHIAMLMSLVGDLEIAQIVDPLVTCRMGIRAGILPELKF</sequence>
<reference evidence="1" key="1">
    <citation type="submission" date="2020-10" db="EMBL/GenBank/DDBJ databases">
        <authorList>
            <person name="Gilroy R."/>
        </authorList>
    </citation>
    <scope>NUCLEOTIDE SEQUENCE</scope>
    <source>
        <strain evidence="1">ChiSxjej2B14-8506</strain>
    </source>
</reference>
<name>A0A9D1S452_9FIRM</name>
<dbReference type="EMBL" id="DVNK01000025">
    <property type="protein sequence ID" value="HIU46310.1"/>
    <property type="molecule type" value="Genomic_DNA"/>
</dbReference>
<dbReference type="PANTHER" id="PTHR31891">
    <property type="entry name" value="FORMAMIDASE C869.04-RELATED"/>
    <property type="match status" value="1"/>
</dbReference>
<dbReference type="Proteomes" id="UP000824123">
    <property type="component" value="Unassembled WGS sequence"/>
</dbReference>
<dbReference type="InterPro" id="IPR004304">
    <property type="entry name" value="FmdA_AmdA"/>
</dbReference>
<evidence type="ECO:0000313" key="2">
    <source>
        <dbReference type="Proteomes" id="UP000824123"/>
    </source>
</evidence>
<dbReference type="SUPFAM" id="SSF141130">
    <property type="entry name" value="Acetamidase/Formamidase-like"/>
    <property type="match status" value="1"/>
</dbReference>
<accession>A0A9D1S452</accession>
<evidence type="ECO:0000313" key="1">
    <source>
        <dbReference type="EMBL" id="HIU46310.1"/>
    </source>
</evidence>
<dbReference type="Gene3D" id="2.60.120.580">
    <property type="entry name" value="Acetamidase/Formamidase-like domains"/>
    <property type="match status" value="1"/>
</dbReference>
<dbReference type="GO" id="GO:0016811">
    <property type="term" value="F:hydrolase activity, acting on carbon-nitrogen (but not peptide) bonds, in linear amides"/>
    <property type="evidence" value="ECO:0007669"/>
    <property type="project" value="InterPro"/>
</dbReference>
<dbReference type="Pfam" id="PF03069">
    <property type="entry name" value="FmdA_AmdA"/>
    <property type="match status" value="2"/>
</dbReference>
<protein>
    <submittedName>
        <fullName evidence="1">Acetamidase/formamidase family protein</fullName>
    </submittedName>
</protein>
<reference evidence="1" key="2">
    <citation type="journal article" date="2021" name="PeerJ">
        <title>Extensive microbial diversity within the chicken gut microbiome revealed by metagenomics and culture.</title>
        <authorList>
            <person name="Gilroy R."/>
            <person name="Ravi A."/>
            <person name="Getino M."/>
            <person name="Pursley I."/>
            <person name="Horton D.L."/>
            <person name="Alikhan N.F."/>
            <person name="Baker D."/>
            <person name="Gharbi K."/>
            <person name="Hall N."/>
            <person name="Watson M."/>
            <person name="Adriaenssens E.M."/>
            <person name="Foster-Nyarko E."/>
            <person name="Jarju S."/>
            <person name="Secka A."/>
            <person name="Antonio M."/>
            <person name="Oren A."/>
            <person name="Chaudhuri R.R."/>
            <person name="La Ragione R."/>
            <person name="Hildebrand F."/>
            <person name="Pallen M.J."/>
        </authorList>
    </citation>
    <scope>NUCLEOTIDE SEQUENCE</scope>
    <source>
        <strain evidence="1">ChiSxjej2B14-8506</strain>
    </source>
</reference>
<comment type="caution">
    <text evidence="1">The sequence shown here is derived from an EMBL/GenBank/DDBJ whole genome shotgun (WGS) entry which is preliminary data.</text>
</comment>
<organism evidence="1 2">
    <name type="scientific">Candidatus Fimadaptatus faecigallinarum</name>
    <dbReference type="NCBI Taxonomy" id="2840814"/>
    <lineage>
        <taxon>Bacteria</taxon>
        <taxon>Bacillati</taxon>
        <taxon>Bacillota</taxon>
        <taxon>Clostridia</taxon>
        <taxon>Eubacteriales</taxon>
        <taxon>Candidatus Fimadaptatus</taxon>
    </lineage>
</organism>
<dbReference type="PANTHER" id="PTHR31891:SF1">
    <property type="entry name" value="FORMAMIDASE C869.04-RELATED"/>
    <property type="match status" value="1"/>
</dbReference>